<dbReference type="Pfam" id="PF20452">
    <property type="entry name" value="Calmod_bind_C"/>
    <property type="match status" value="1"/>
</dbReference>
<evidence type="ECO:0000256" key="2">
    <source>
        <dbReference type="ARBA" id="ARBA00007214"/>
    </source>
</evidence>
<dbReference type="Proteomes" id="UP001179952">
    <property type="component" value="Unassembled WGS sequence"/>
</dbReference>
<dbReference type="InterPro" id="IPR012416">
    <property type="entry name" value="CBP60"/>
</dbReference>
<evidence type="ECO:0000256" key="5">
    <source>
        <dbReference type="ARBA" id="ARBA00023159"/>
    </source>
</evidence>
<evidence type="ECO:0000256" key="7">
    <source>
        <dbReference type="ARBA" id="ARBA00023242"/>
    </source>
</evidence>
<evidence type="ECO:0000259" key="9">
    <source>
        <dbReference type="Pfam" id="PF07887"/>
    </source>
</evidence>
<evidence type="ECO:0000256" key="4">
    <source>
        <dbReference type="ARBA" id="ARBA00023125"/>
    </source>
</evidence>
<keyword evidence="7" id="KW-0539">Nucleus</keyword>
<organism evidence="12 13">
    <name type="scientific">Acorus gramineus</name>
    <name type="common">Dwarf sweet flag</name>
    <dbReference type="NCBI Taxonomy" id="55184"/>
    <lineage>
        <taxon>Eukaryota</taxon>
        <taxon>Viridiplantae</taxon>
        <taxon>Streptophyta</taxon>
        <taxon>Embryophyta</taxon>
        <taxon>Tracheophyta</taxon>
        <taxon>Spermatophyta</taxon>
        <taxon>Magnoliopsida</taxon>
        <taxon>Liliopsida</taxon>
        <taxon>Acoraceae</taxon>
        <taxon>Acorus</taxon>
    </lineage>
</organism>
<comment type="similarity">
    <text evidence="2">Belongs to the plant ACBP60 protein family.</text>
</comment>
<dbReference type="InterPro" id="IPR046829">
    <property type="entry name" value="Calmod_bind_C"/>
</dbReference>
<feature type="domain" description="Calmodulin binding protein central" evidence="10">
    <location>
        <begin position="250"/>
        <end position="315"/>
    </location>
</feature>
<feature type="domain" description="Calmodulin binding protein-like N-terminal" evidence="9">
    <location>
        <begin position="91"/>
        <end position="237"/>
    </location>
</feature>
<dbReference type="InterPro" id="IPR046830">
    <property type="entry name" value="Calmod_bind_M"/>
</dbReference>
<evidence type="ECO:0000256" key="1">
    <source>
        <dbReference type="ARBA" id="ARBA00004123"/>
    </source>
</evidence>
<evidence type="ECO:0000259" key="11">
    <source>
        <dbReference type="Pfam" id="PF20452"/>
    </source>
</evidence>
<dbReference type="GO" id="GO:0080142">
    <property type="term" value="P:regulation of salicylic acid biosynthetic process"/>
    <property type="evidence" value="ECO:0007669"/>
    <property type="project" value="TreeGrafter"/>
</dbReference>
<dbReference type="PANTHER" id="PTHR31713:SF42">
    <property type="entry name" value="PROTEIN SAR DEFICIENT 1"/>
    <property type="match status" value="1"/>
</dbReference>
<reference evidence="12" key="1">
    <citation type="journal article" date="2023" name="Nat. Commun.">
        <title>Diploid and tetraploid genomes of Acorus and the evolution of monocots.</title>
        <authorList>
            <person name="Ma L."/>
            <person name="Liu K.W."/>
            <person name="Li Z."/>
            <person name="Hsiao Y.Y."/>
            <person name="Qi Y."/>
            <person name="Fu T."/>
            <person name="Tang G.D."/>
            <person name="Zhang D."/>
            <person name="Sun W.H."/>
            <person name="Liu D.K."/>
            <person name="Li Y."/>
            <person name="Chen G.Z."/>
            <person name="Liu X.D."/>
            <person name="Liao X.Y."/>
            <person name="Jiang Y.T."/>
            <person name="Yu X."/>
            <person name="Hao Y."/>
            <person name="Huang J."/>
            <person name="Zhao X.W."/>
            <person name="Ke S."/>
            <person name="Chen Y.Y."/>
            <person name="Wu W.L."/>
            <person name="Hsu J.L."/>
            <person name="Lin Y.F."/>
            <person name="Huang M.D."/>
            <person name="Li C.Y."/>
            <person name="Huang L."/>
            <person name="Wang Z.W."/>
            <person name="Zhao X."/>
            <person name="Zhong W.Y."/>
            <person name="Peng D.H."/>
            <person name="Ahmad S."/>
            <person name="Lan S."/>
            <person name="Zhang J.S."/>
            <person name="Tsai W.C."/>
            <person name="Van de Peer Y."/>
            <person name="Liu Z.J."/>
        </authorList>
    </citation>
    <scope>NUCLEOTIDE SEQUENCE</scope>
    <source>
        <strain evidence="12">SCP</strain>
    </source>
</reference>
<dbReference type="GO" id="GO:0005634">
    <property type="term" value="C:nucleus"/>
    <property type="evidence" value="ECO:0007669"/>
    <property type="project" value="UniProtKB-SubCell"/>
</dbReference>
<dbReference type="GO" id="GO:0043565">
    <property type="term" value="F:sequence-specific DNA binding"/>
    <property type="evidence" value="ECO:0007669"/>
    <property type="project" value="TreeGrafter"/>
</dbReference>
<keyword evidence="3" id="KW-0805">Transcription regulation</keyword>
<keyword evidence="6" id="KW-0804">Transcription</keyword>
<evidence type="ECO:0000313" key="13">
    <source>
        <dbReference type="Proteomes" id="UP001179952"/>
    </source>
</evidence>
<keyword evidence="13" id="KW-1185">Reference proteome</keyword>
<gene>
    <name evidence="12" type="ORF">QJS04_geneDACA018516</name>
</gene>
<evidence type="ECO:0000313" key="12">
    <source>
        <dbReference type="EMBL" id="KAK1269631.1"/>
    </source>
</evidence>
<dbReference type="EMBL" id="JAUJYN010000006">
    <property type="protein sequence ID" value="KAK1269631.1"/>
    <property type="molecule type" value="Genomic_DNA"/>
</dbReference>
<evidence type="ECO:0000259" key="10">
    <source>
        <dbReference type="Pfam" id="PF20451"/>
    </source>
</evidence>
<protein>
    <submittedName>
        <fullName evidence="12">Uncharacterized protein</fullName>
    </submittedName>
</protein>
<sequence length="463" mass="51769">MAAKRLLNGYGSEDDQNHPTEKRIRRLPSFATVIREAVRTKTLQNFCSSLEPLIRRVVREEVEHGLIEGARSIQSSKSPQLQIQAPQSSTLQLIFSKKLSLPIFTGSKIEDEENNPLQVLLIDTNVGRTIASLPSPIKIEIVVIDGDFPSDDCNDWTKSEFDSSLVRERAGKRPLLAGEVLLTLRDGVVTIGDLSFTDNSSWIRSRNFRIGARVAPGSFGGERIKEALTEAFVVKDHRGELYKKHYPPSLSDKVWRLEKIGKDGAFHRKLSEEGINTVQDFLKLWVVDPASLRRILGGGMSDKMWEGTLKHARTCLMGNKLYLYRGSPCTVFMSPICQVVGANLNGMSYNVNELSESQKANVEQQVLEAYKNWNSVEEIDGLSSTGLAPPICEPIQLSRPLIGLEDMPPVYHAEAYFQVESLPNDVHTHFIGWNQNTTYTTSTHHVCSTSYSSSDDENVRSYG</sequence>
<feature type="region of interest" description="Disordered" evidence="8">
    <location>
        <begin position="1"/>
        <end position="24"/>
    </location>
</feature>
<dbReference type="PANTHER" id="PTHR31713">
    <property type="entry name" value="OS02G0177800 PROTEIN"/>
    <property type="match status" value="1"/>
</dbReference>
<name>A0AAV9B0A9_ACOGR</name>
<accession>A0AAV9B0A9</accession>
<evidence type="ECO:0000256" key="3">
    <source>
        <dbReference type="ARBA" id="ARBA00023015"/>
    </source>
</evidence>
<evidence type="ECO:0000256" key="8">
    <source>
        <dbReference type="SAM" id="MobiDB-lite"/>
    </source>
</evidence>
<dbReference type="Pfam" id="PF20451">
    <property type="entry name" value="Calmod_bind_M"/>
    <property type="match status" value="1"/>
</dbReference>
<dbReference type="InterPro" id="IPR046831">
    <property type="entry name" value="Calmodulin_bind_N"/>
</dbReference>
<dbReference type="GO" id="GO:0003700">
    <property type="term" value="F:DNA-binding transcription factor activity"/>
    <property type="evidence" value="ECO:0007669"/>
    <property type="project" value="TreeGrafter"/>
</dbReference>
<comment type="subcellular location">
    <subcellularLocation>
        <location evidence="1">Nucleus</location>
    </subcellularLocation>
</comment>
<dbReference type="GO" id="GO:0005516">
    <property type="term" value="F:calmodulin binding"/>
    <property type="evidence" value="ECO:0007669"/>
    <property type="project" value="InterPro"/>
</dbReference>
<keyword evidence="5" id="KW-0010">Activator</keyword>
<dbReference type="AlphaFoldDB" id="A0AAV9B0A9"/>
<dbReference type="Pfam" id="PF07887">
    <property type="entry name" value="Calmodulin_bind"/>
    <property type="match status" value="1"/>
</dbReference>
<reference evidence="12" key="2">
    <citation type="submission" date="2023-06" db="EMBL/GenBank/DDBJ databases">
        <authorList>
            <person name="Ma L."/>
            <person name="Liu K.-W."/>
            <person name="Li Z."/>
            <person name="Hsiao Y.-Y."/>
            <person name="Qi Y."/>
            <person name="Fu T."/>
            <person name="Tang G."/>
            <person name="Zhang D."/>
            <person name="Sun W.-H."/>
            <person name="Liu D.-K."/>
            <person name="Li Y."/>
            <person name="Chen G.-Z."/>
            <person name="Liu X.-D."/>
            <person name="Liao X.-Y."/>
            <person name="Jiang Y.-T."/>
            <person name="Yu X."/>
            <person name="Hao Y."/>
            <person name="Huang J."/>
            <person name="Zhao X.-W."/>
            <person name="Ke S."/>
            <person name="Chen Y.-Y."/>
            <person name="Wu W.-L."/>
            <person name="Hsu J.-L."/>
            <person name="Lin Y.-F."/>
            <person name="Huang M.-D."/>
            <person name="Li C.-Y."/>
            <person name="Huang L."/>
            <person name="Wang Z.-W."/>
            <person name="Zhao X."/>
            <person name="Zhong W.-Y."/>
            <person name="Peng D.-H."/>
            <person name="Ahmad S."/>
            <person name="Lan S."/>
            <person name="Zhang J.-S."/>
            <person name="Tsai W.-C."/>
            <person name="Van De Peer Y."/>
            <person name="Liu Z.-J."/>
        </authorList>
    </citation>
    <scope>NUCLEOTIDE SEQUENCE</scope>
    <source>
        <strain evidence="12">SCP</strain>
        <tissue evidence="12">Leaves</tissue>
    </source>
</reference>
<evidence type="ECO:0000256" key="6">
    <source>
        <dbReference type="ARBA" id="ARBA00023163"/>
    </source>
</evidence>
<keyword evidence="4" id="KW-0238">DNA-binding</keyword>
<comment type="caution">
    <text evidence="12">The sequence shown here is derived from an EMBL/GenBank/DDBJ whole genome shotgun (WGS) entry which is preliminary data.</text>
</comment>
<feature type="domain" description="Calmodulin binding protein C-terminal" evidence="11">
    <location>
        <begin position="320"/>
        <end position="379"/>
    </location>
</feature>
<proteinExistence type="inferred from homology"/>